<accession>A0ACA9YAK9</accession>
<dbReference type="EMBL" id="CALSDN010000008">
    <property type="protein sequence ID" value="CAH6722101.1"/>
    <property type="molecule type" value="Genomic_DNA"/>
</dbReference>
<proteinExistence type="predicted"/>
<reference evidence="1" key="1">
    <citation type="submission" date="2022-06" db="EMBL/GenBank/DDBJ databases">
        <authorList>
            <person name="Legras J.-L."/>
            <person name="Devillers H."/>
            <person name="Grondin C."/>
        </authorList>
    </citation>
    <scope>NUCLEOTIDE SEQUENCE</scope>
    <source>
        <strain evidence="1">CLIB 1444</strain>
    </source>
</reference>
<sequence length="199" mass="23095">MNKKQNEDRLTKISKSLSYLLRHGAVKEKLPIDENGFIELNKVLNHQRLKSYKTTIQDIQTVVETNNKKRFSLRTLGETTFICANQGHSIEISNNNLVKLQPNEIPKIFHGTYKNKLPEILNTGLNKMSRNHIHLTDNFEYIRKSCNALIFIDVEKCLADDIIFYKSENNVYLTEGVNGILEKKYFVNITDRDLNPIQI</sequence>
<keyword evidence="2" id="KW-1185">Reference proteome</keyword>
<organism evidence="1 2">
    <name type="scientific">[Candida] jaroonii</name>
    <dbReference type="NCBI Taxonomy" id="467808"/>
    <lineage>
        <taxon>Eukaryota</taxon>
        <taxon>Fungi</taxon>
        <taxon>Dikarya</taxon>
        <taxon>Ascomycota</taxon>
        <taxon>Saccharomycotina</taxon>
        <taxon>Pichiomycetes</taxon>
        <taxon>Debaryomycetaceae</taxon>
        <taxon>Yamadazyma</taxon>
    </lineage>
</organism>
<protein>
    <submittedName>
        <fullName evidence="1">tRNA 2'-phosphotransferase</fullName>
    </submittedName>
</protein>
<comment type="caution">
    <text evidence="1">The sequence shown here is derived from an EMBL/GenBank/DDBJ whole genome shotgun (WGS) entry which is preliminary data.</text>
</comment>
<gene>
    <name evidence="1" type="ORF">CLIB1444_08S01904</name>
</gene>
<evidence type="ECO:0000313" key="2">
    <source>
        <dbReference type="Proteomes" id="UP001152531"/>
    </source>
</evidence>
<dbReference type="Proteomes" id="UP001152531">
    <property type="component" value="Unassembled WGS sequence"/>
</dbReference>
<name>A0ACA9YAK9_9ASCO</name>
<evidence type="ECO:0000313" key="1">
    <source>
        <dbReference type="EMBL" id="CAH6722101.1"/>
    </source>
</evidence>